<reference evidence="2" key="1">
    <citation type="submission" date="2018-05" db="EMBL/GenBank/DDBJ databases">
        <authorList>
            <person name="Lanie J.A."/>
            <person name="Ng W.-L."/>
            <person name="Kazmierczak K.M."/>
            <person name="Andrzejewski T.M."/>
            <person name="Davidsen T.M."/>
            <person name="Wayne K.J."/>
            <person name="Tettelin H."/>
            <person name="Glass J.I."/>
            <person name="Rusch D."/>
            <person name="Podicherti R."/>
            <person name="Tsui H.-C.T."/>
            <person name="Winkler M.E."/>
        </authorList>
    </citation>
    <scope>NUCLEOTIDE SEQUENCE</scope>
</reference>
<accession>A0A381N7J2</accession>
<protein>
    <recommendedName>
        <fullName evidence="1">Metallo-beta-lactamase domain-containing protein</fullName>
    </recommendedName>
</protein>
<evidence type="ECO:0000259" key="1">
    <source>
        <dbReference type="SMART" id="SM00849"/>
    </source>
</evidence>
<dbReference type="InterPro" id="IPR037482">
    <property type="entry name" value="ST1585_MBL-fold"/>
</dbReference>
<dbReference type="Pfam" id="PF00753">
    <property type="entry name" value="Lactamase_B"/>
    <property type="match status" value="1"/>
</dbReference>
<dbReference type="CDD" id="cd07726">
    <property type="entry name" value="ST1585-like_MBL-fold"/>
    <property type="match status" value="1"/>
</dbReference>
<organism evidence="2">
    <name type="scientific">marine metagenome</name>
    <dbReference type="NCBI Taxonomy" id="408172"/>
    <lineage>
        <taxon>unclassified sequences</taxon>
        <taxon>metagenomes</taxon>
        <taxon>ecological metagenomes</taxon>
    </lineage>
</organism>
<dbReference type="SUPFAM" id="SSF56281">
    <property type="entry name" value="Metallo-hydrolase/oxidoreductase"/>
    <property type="match status" value="1"/>
</dbReference>
<evidence type="ECO:0000313" key="2">
    <source>
        <dbReference type="EMBL" id="SUZ49553.1"/>
    </source>
</evidence>
<dbReference type="InterPro" id="IPR050855">
    <property type="entry name" value="NDM-1-like"/>
</dbReference>
<dbReference type="SMART" id="SM00849">
    <property type="entry name" value="Lactamase_B"/>
    <property type="match status" value="1"/>
</dbReference>
<gene>
    <name evidence="2" type="ORF">METZ01_LOCUS2407</name>
</gene>
<dbReference type="EMBL" id="UINC01000122">
    <property type="protein sequence ID" value="SUZ49553.1"/>
    <property type="molecule type" value="Genomic_DNA"/>
</dbReference>
<name>A0A381N7J2_9ZZZZ</name>
<dbReference type="Gene3D" id="3.60.15.10">
    <property type="entry name" value="Ribonuclease Z/Hydroxyacylglutathione hydrolase-like"/>
    <property type="match status" value="1"/>
</dbReference>
<feature type="domain" description="Metallo-beta-lactamase" evidence="1">
    <location>
        <begin position="27"/>
        <end position="232"/>
    </location>
</feature>
<dbReference type="InterPro" id="IPR001279">
    <property type="entry name" value="Metallo-B-lactamas"/>
</dbReference>
<dbReference type="AlphaFoldDB" id="A0A381N7J2"/>
<sequence>MKGIYPRTTTLKHGITAIDTEYVRPLLDASHLLIENGKAAFIDVGTNHTVPLLMATLENHDIHPADVDFLFLTHVHLDHAGGAGLMMQELPNAKAVIHPRGAPHMVDPTKLIKGTQSVYGAEKFAELYGKIIPIPEDKIIIVDDQSEINFAGRILQIFFTEGHARHHYCLYDSVSNGVFTGDSFGVSYRELDTSAGEFIFPTTTPVQFDPYEAHKAIDTIMSFSPNKLYLTHYSQVTNLPRLADDMHTRIDDFVDIILACSNHKDRTKKIHTKMQKYFLTELKDHGCKLNSEVLYDLLQPDVVLNTMGLEFWLDHEKGKNAYG</sequence>
<dbReference type="PANTHER" id="PTHR42951">
    <property type="entry name" value="METALLO-BETA-LACTAMASE DOMAIN-CONTAINING"/>
    <property type="match status" value="1"/>
</dbReference>
<dbReference type="PANTHER" id="PTHR42951:SF22">
    <property type="entry name" value="METALLO BETA-LACTAMASE SUPERFAMILY LIPOPROTEIN"/>
    <property type="match status" value="1"/>
</dbReference>
<dbReference type="InterPro" id="IPR036866">
    <property type="entry name" value="RibonucZ/Hydroxyglut_hydro"/>
</dbReference>
<proteinExistence type="predicted"/>